<protein>
    <submittedName>
        <fullName evidence="5">DNA-binding GntR family transcriptional regulator</fullName>
    </submittedName>
</protein>
<evidence type="ECO:0000259" key="4">
    <source>
        <dbReference type="PROSITE" id="PS50949"/>
    </source>
</evidence>
<accession>A0A7W8CX71</accession>
<dbReference type="PROSITE" id="PS50949">
    <property type="entry name" value="HTH_GNTR"/>
    <property type="match status" value="1"/>
</dbReference>
<evidence type="ECO:0000256" key="1">
    <source>
        <dbReference type="ARBA" id="ARBA00023015"/>
    </source>
</evidence>
<dbReference type="InterPro" id="IPR028978">
    <property type="entry name" value="Chorismate_lyase_/UTRA_dom_sf"/>
</dbReference>
<dbReference type="EMBL" id="JACHHK010000002">
    <property type="protein sequence ID" value="MBB5182594.1"/>
    <property type="molecule type" value="Genomic_DNA"/>
</dbReference>
<dbReference type="PANTHER" id="PTHR44846:SF12">
    <property type="entry name" value="HTH-TYPE TRANSCRIPTIONAL REGULATOR TRER"/>
    <property type="match status" value="1"/>
</dbReference>
<dbReference type="InterPro" id="IPR050679">
    <property type="entry name" value="Bact_HTH_transcr_reg"/>
</dbReference>
<reference evidence="5 6" key="1">
    <citation type="submission" date="2020-08" db="EMBL/GenBank/DDBJ databases">
        <title>Genomic Encyclopedia of Type Strains, Phase IV (KMG-IV): sequencing the most valuable type-strain genomes for metagenomic binning, comparative biology and taxonomic classification.</title>
        <authorList>
            <person name="Goeker M."/>
        </authorList>
    </citation>
    <scope>NUCLEOTIDE SEQUENCE [LARGE SCALE GENOMIC DNA]</scope>
    <source>
        <strain evidence="5 6">DSM 25799</strain>
    </source>
</reference>
<dbReference type="AlphaFoldDB" id="A0A7W8CX71"/>
<dbReference type="InterPro" id="IPR000524">
    <property type="entry name" value="Tscrpt_reg_HTH_GntR"/>
</dbReference>
<evidence type="ECO:0000313" key="5">
    <source>
        <dbReference type="EMBL" id="MBB5182594.1"/>
    </source>
</evidence>
<dbReference type="GO" id="GO:0003700">
    <property type="term" value="F:DNA-binding transcription factor activity"/>
    <property type="evidence" value="ECO:0007669"/>
    <property type="project" value="InterPro"/>
</dbReference>
<feature type="domain" description="HTH gntR-type" evidence="4">
    <location>
        <begin position="1"/>
        <end position="69"/>
    </location>
</feature>
<dbReference type="Proteomes" id="UP000539953">
    <property type="component" value="Unassembled WGS sequence"/>
</dbReference>
<dbReference type="SUPFAM" id="SSF46785">
    <property type="entry name" value="Winged helix' DNA-binding domain"/>
    <property type="match status" value="1"/>
</dbReference>
<dbReference type="PANTHER" id="PTHR44846">
    <property type="entry name" value="MANNOSYL-D-GLYCERATE TRANSPORT/METABOLISM SYSTEM REPRESSOR MNGR-RELATED"/>
    <property type="match status" value="1"/>
</dbReference>
<dbReference type="Gene3D" id="1.10.10.10">
    <property type="entry name" value="Winged helix-like DNA-binding domain superfamily/Winged helix DNA-binding domain"/>
    <property type="match status" value="1"/>
</dbReference>
<name>A0A7W8CX71_9FIRM</name>
<evidence type="ECO:0000313" key="6">
    <source>
        <dbReference type="Proteomes" id="UP000539953"/>
    </source>
</evidence>
<dbReference type="InterPro" id="IPR036390">
    <property type="entry name" value="WH_DNA-bd_sf"/>
</dbReference>
<keyword evidence="3" id="KW-0804">Transcription</keyword>
<dbReference type="CDD" id="cd07377">
    <property type="entry name" value="WHTH_GntR"/>
    <property type="match status" value="1"/>
</dbReference>
<gene>
    <name evidence="5" type="ORF">HNQ47_000613</name>
</gene>
<evidence type="ECO:0000256" key="3">
    <source>
        <dbReference type="ARBA" id="ARBA00023163"/>
    </source>
</evidence>
<sequence length="176" mass="20513">MTKYIEIYHRLANDIRQNLYVPYTYLPAENELMKQFDVSRDTVRKALGLLAEKGYIQKRRGKGSMVLPLPFADDTPPMDRTEETQADVRCDELHTQHATRTQRTYTADGETVQIETIYQSTKAVPAFTRREITCADDAVIERSWVYDQNAVCFQYGLKKTKLDFFRLTLFEKAEPE</sequence>
<comment type="caution">
    <text evidence="5">The sequence shown here is derived from an EMBL/GenBank/DDBJ whole genome shotgun (WGS) entry which is preliminary data.</text>
</comment>
<dbReference type="SMART" id="SM00345">
    <property type="entry name" value="HTH_GNTR"/>
    <property type="match status" value="1"/>
</dbReference>
<keyword evidence="6" id="KW-1185">Reference proteome</keyword>
<keyword evidence="2 5" id="KW-0238">DNA-binding</keyword>
<dbReference type="GO" id="GO:0045892">
    <property type="term" value="P:negative regulation of DNA-templated transcription"/>
    <property type="evidence" value="ECO:0007669"/>
    <property type="project" value="TreeGrafter"/>
</dbReference>
<organism evidence="5 6">
    <name type="scientific">Catenisphaera adipataccumulans</name>
    <dbReference type="NCBI Taxonomy" id="700500"/>
    <lineage>
        <taxon>Bacteria</taxon>
        <taxon>Bacillati</taxon>
        <taxon>Bacillota</taxon>
        <taxon>Erysipelotrichia</taxon>
        <taxon>Erysipelotrichales</taxon>
        <taxon>Erysipelotrichaceae</taxon>
        <taxon>Catenisphaera</taxon>
    </lineage>
</organism>
<dbReference type="InterPro" id="IPR036388">
    <property type="entry name" value="WH-like_DNA-bd_sf"/>
</dbReference>
<dbReference type="GO" id="GO:0003677">
    <property type="term" value="F:DNA binding"/>
    <property type="evidence" value="ECO:0007669"/>
    <property type="project" value="UniProtKB-KW"/>
</dbReference>
<dbReference type="Pfam" id="PF00392">
    <property type="entry name" value="GntR"/>
    <property type="match status" value="1"/>
</dbReference>
<keyword evidence="1" id="KW-0805">Transcription regulation</keyword>
<dbReference type="SUPFAM" id="SSF64288">
    <property type="entry name" value="Chorismate lyase-like"/>
    <property type="match status" value="1"/>
</dbReference>
<dbReference type="RefSeq" id="WP_183327420.1">
    <property type="nucleotide sequence ID" value="NZ_JACHHK010000002.1"/>
</dbReference>
<evidence type="ECO:0000256" key="2">
    <source>
        <dbReference type="ARBA" id="ARBA00023125"/>
    </source>
</evidence>
<proteinExistence type="predicted"/>
<dbReference type="PRINTS" id="PR00035">
    <property type="entry name" value="HTHGNTR"/>
</dbReference>